<keyword evidence="5 8" id="KW-1133">Transmembrane helix</keyword>
<evidence type="ECO:0000256" key="8">
    <source>
        <dbReference type="SAM" id="Phobius"/>
    </source>
</evidence>
<organism evidence="10 11">
    <name type="scientific">Micromonospora qiuiae</name>
    <dbReference type="NCBI Taxonomy" id="502268"/>
    <lineage>
        <taxon>Bacteria</taxon>
        <taxon>Bacillati</taxon>
        <taxon>Actinomycetota</taxon>
        <taxon>Actinomycetes</taxon>
        <taxon>Micromonosporales</taxon>
        <taxon>Micromonosporaceae</taxon>
        <taxon>Micromonospora</taxon>
    </lineage>
</organism>
<dbReference type="InterPro" id="IPR036259">
    <property type="entry name" value="MFS_trans_sf"/>
</dbReference>
<feature type="transmembrane region" description="Helical" evidence="8">
    <location>
        <begin position="383"/>
        <end position="403"/>
    </location>
</feature>
<feature type="transmembrane region" description="Helical" evidence="8">
    <location>
        <begin position="320"/>
        <end position="343"/>
    </location>
</feature>
<keyword evidence="11" id="KW-1185">Reference proteome</keyword>
<evidence type="ECO:0000256" key="1">
    <source>
        <dbReference type="ARBA" id="ARBA00004651"/>
    </source>
</evidence>
<dbReference type="InterPro" id="IPR004638">
    <property type="entry name" value="EmrB-like"/>
</dbReference>
<feature type="domain" description="Major facilitator superfamily (MFS) profile" evidence="9">
    <location>
        <begin position="58"/>
        <end position="534"/>
    </location>
</feature>
<protein>
    <submittedName>
        <fullName evidence="10">MFS transporter</fullName>
    </submittedName>
</protein>
<feature type="transmembrane region" description="Helical" evidence="8">
    <location>
        <begin position="511"/>
        <end position="530"/>
    </location>
</feature>
<keyword evidence="6 8" id="KW-0472">Membrane</keyword>
<feature type="transmembrane region" description="Helical" evidence="8">
    <location>
        <begin position="91"/>
        <end position="112"/>
    </location>
</feature>
<feature type="compositionally biased region" description="Polar residues" evidence="7">
    <location>
        <begin position="1"/>
        <end position="12"/>
    </location>
</feature>
<dbReference type="SUPFAM" id="SSF103473">
    <property type="entry name" value="MFS general substrate transporter"/>
    <property type="match status" value="1"/>
</dbReference>
<feature type="transmembrane region" description="Helical" evidence="8">
    <location>
        <begin position="244"/>
        <end position="261"/>
    </location>
</feature>
<keyword evidence="2" id="KW-0813">Transport</keyword>
<evidence type="ECO:0000259" key="9">
    <source>
        <dbReference type="PROSITE" id="PS50850"/>
    </source>
</evidence>
<dbReference type="PROSITE" id="PS50850">
    <property type="entry name" value="MFS"/>
    <property type="match status" value="1"/>
</dbReference>
<feature type="transmembrane region" description="Helical" evidence="8">
    <location>
        <begin position="210"/>
        <end position="232"/>
    </location>
</feature>
<reference evidence="10 11" key="1">
    <citation type="submission" date="2021-01" db="EMBL/GenBank/DDBJ databases">
        <title>Whole genome shotgun sequence of Verrucosispora qiuiae NBRC 106684.</title>
        <authorList>
            <person name="Komaki H."/>
            <person name="Tamura T."/>
        </authorList>
    </citation>
    <scope>NUCLEOTIDE SEQUENCE [LARGE SCALE GENOMIC DNA]</scope>
    <source>
        <strain evidence="10 11">NBRC 106684</strain>
    </source>
</reference>
<dbReference type="InterPro" id="IPR020846">
    <property type="entry name" value="MFS_dom"/>
</dbReference>
<dbReference type="NCBIfam" id="TIGR00711">
    <property type="entry name" value="efflux_EmrB"/>
    <property type="match status" value="1"/>
</dbReference>
<evidence type="ECO:0000256" key="5">
    <source>
        <dbReference type="ARBA" id="ARBA00022989"/>
    </source>
</evidence>
<evidence type="ECO:0000256" key="2">
    <source>
        <dbReference type="ARBA" id="ARBA00022448"/>
    </source>
</evidence>
<evidence type="ECO:0000256" key="7">
    <source>
        <dbReference type="SAM" id="MobiDB-lite"/>
    </source>
</evidence>
<dbReference type="InterPro" id="IPR011701">
    <property type="entry name" value="MFS"/>
</dbReference>
<feature type="transmembrane region" description="Helical" evidence="8">
    <location>
        <begin position="124"/>
        <end position="143"/>
    </location>
</feature>
<gene>
    <name evidence="10" type="ORF">Vqi01_39070</name>
</gene>
<evidence type="ECO:0000313" key="11">
    <source>
        <dbReference type="Proteomes" id="UP000653076"/>
    </source>
</evidence>
<dbReference type="Gene3D" id="1.20.1720.10">
    <property type="entry name" value="Multidrug resistance protein D"/>
    <property type="match status" value="1"/>
</dbReference>
<evidence type="ECO:0000256" key="4">
    <source>
        <dbReference type="ARBA" id="ARBA00022692"/>
    </source>
</evidence>
<feature type="transmembrane region" description="Helical" evidence="8">
    <location>
        <begin position="281"/>
        <end position="299"/>
    </location>
</feature>
<keyword evidence="3" id="KW-1003">Cell membrane</keyword>
<dbReference type="RefSeq" id="WP_204036254.1">
    <property type="nucleotide sequence ID" value="NZ_BOPC01000054.1"/>
</dbReference>
<name>A0ABQ4JFB8_9ACTN</name>
<dbReference type="PANTHER" id="PTHR42718:SF42">
    <property type="entry name" value="EXPORT PROTEIN"/>
    <property type="match status" value="1"/>
</dbReference>
<keyword evidence="4 8" id="KW-0812">Transmembrane</keyword>
<accession>A0ABQ4JFB8</accession>
<dbReference type="CDD" id="cd17321">
    <property type="entry name" value="MFS_MMR_MDR_like"/>
    <property type="match status" value="1"/>
</dbReference>
<dbReference type="Proteomes" id="UP000653076">
    <property type="component" value="Unassembled WGS sequence"/>
</dbReference>
<sequence>MDHDQVSGQHVQSDVGVTGSSTIGRRSRPAPDAAATAQAVAAPDSLPGLPSGYRPWPALWALLAGIFMILVDSTIVSVAADAIWVDLKTDLNAVVWVTSGYLLAYVVPLLLAGQLGDMFGPKRLYLLGLVLFTVASAWCGLSRTAEMLIAARVVQGLGAALMAPQTMAVITRTFPRDERGTAMALWGSMAGVAILVGPLAGGVLVDELGWQWVFFINVPMGVIAFIAAVMLVPKLPVNRQRIDYPGILLSGVGLFLVAFGLQQGQRYEWGHIRNVGPVPITVWGVIIAGLLTVLVFVWWQTRAAAPLMRLALFRDRNFTLSNMAVACMGFSITGMAIPFMLFAQKSMGLSPTESASLLIPLAVLAGALAVPAGKLADRVHPRYLTGFGFATNAGGLFWLGFVMHDNTPVIALLAPIALIGVGNAFIWGPLSAAANRNLPLRLAGAGAGVYNTTRQVGAVLGSAAVGVLMQHQVENKFDRFTSAVPAGAATQSTGPLPELLRGSFAEAMGTSILLPAVALVIGFVVVQFFAAPSPVQPD</sequence>
<evidence type="ECO:0000256" key="6">
    <source>
        <dbReference type="ARBA" id="ARBA00023136"/>
    </source>
</evidence>
<proteinExistence type="predicted"/>
<dbReference type="EMBL" id="BOPC01000054">
    <property type="protein sequence ID" value="GIJ28745.1"/>
    <property type="molecule type" value="Genomic_DNA"/>
</dbReference>
<evidence type="ECO:0000313" key="10">
    <source>
        <dbReference type="EMBL" id="GIJ28745.1"/>
    </source>
</evidence>
<dbReference type="Pfam" id="PF07690">
    <property type="entry name" value="MFS_1"/>
    <property type="match status" value="1"/>
</dbReference>
<feature type="transmembrane region" description="Helical" evidence="8">
    <location>
        <begin position="409"/>
        <end position="430"/>
    </location>
</feature>
<dbReference type="Gene3D" id="1.20.1250.20">
    <property type="entry name" value="MFS general substrate transporter like domains"/>
    <property type="match status" value="1"/>
</dbReference>
<dbReference type="PANTHER" id="PTHR42718">
    <property type="entry name" value="MAJOR FACILITATOR SUPERFAMILY MULTIDRUG TRANSPORTER MFSC"/>
    <property type="match status" value="1"/>
</dbReference>
<comment type="caution">
    <text evidence="10">The sequence shown here is derived from an EMBL/GenBank/DDBJ whole genome shotgun (WGS) entry which is preliminary data.</text>
</comment>
<feature type="transmembrane region" description="Helical" evidence="8">
    <location>
        <begin position="355"/>
        <end position="376"/>
    </location>
</feature>
<comment type="subcellular location">
    <subcellularLocation>
        <location evidence="1">Cell membrane</location>
        <topology evidence="1">Multi-pass membrane protein</topology>
    </subcellularLocation>
</comment>
<evidence type="ECO:0000256" key="3">
    <source>
        <dbReference type="ARBA" id="ARBA00022475"/>
    </source>
</evidence>
<feature type="region of interest" description="Disordered" evidence="7">
    <location>
        <begin position="1"/>
        <end position="28"/>
    </location>
</feature>
<feature type="transmembrane region" description="Helical" evidence="8">
    <location>
        <begin position="182"/>
        <end position="204"/>
    </location>
</feature>
<feature type="transmembrane region" description="Helical" evidence="8">
    <location>
        <begin position="59"/>
        <end position="85"/>
    </location>
</feature>